<dbReference type="AlphaFoldDB" id="A0A9X7E111"/>
<comment type="caution">
    <text evidence="7">The sequence shown here is derived from an EMBL/GenBank/DDBJ whole genome shotgun (WGS) entry which is preliminary data.</text>
</comment>
<evidence type="ECO:0000256" key="1">
    <source>
        <dbReference type="ARBA" id="ARBA00007819"/>
    </source>
</evidence>
<evidence type="ECO:0000313" key="8">
    <source>
        <dbReference type="Proteomes" id="UP000225135"/>
    </source>
</evidence>
<keyword evidence="4" id="KW-0843">Virulence</keyword>
<keyword evidence="2" id="KW-0800">Toxin</keyword>
<dbReference type="Gene3D" id="2.60.120.260">
    <property type="entry name" value="Galactose-binding domain-like"/>
    <property type="match status" value="1"/>
</dbReference>
<feature type="region of interest" description="Disordered" evidence="5">
    <location>
        <begin position="1"/>
        <end position="24"/>
    </location>
</feature>
<accession>A0A9X7E111</accession>
<comment type="similarity">
    <text evidence="1">Belongs to the delta endotoxin family.</text>
</comment>
<dbReference type="Pfam" id="PF03944">
    <property type="entry name" value="Endotoxin_C"/>
    <property type="match status" value="1"/>
</dbReference>
<evidence type="ECO:0000256" key="2">
    <source>
        <dbReference type="ARBA" id="ARBA00022656"/>
    </source>
</evidence>
<evidence type="ECO:0000256" key="4">
    <source>
        <dbReference type="ARBA" id="ARBA00023026"/>
    </source>
</evidence>
<evidence type="ECO:0000313" key="7">
    <source>
        <dbReference type="EMBL" id="PHG74563.1"/>
    </source>
</evidence>
<feature type="domain" description="Pesticidal crystal protein" evidence="6">
    <location>
        <begin position="7"/>
        <end position="104"/>
    </location>
</feature>
<proteinExistence type="inferred from homology"/>
<organism evidence="7 8">
    <name type="scientific">Bacillus cereus</name>
    <dbReference type="NCBI Taxonomy" id="1396"/>
    <lineage>
        <taxon>Bacteria</taxon>
        <taxon>Bacillati</taxon>
        <taxon>Bacillota</taxon>
        <taxon>Bacilli</taxon>
        <taxon>Bacillales</taxon>
        <taxon>Bacillaceae</taxon>
        <taxon>Bacillus</taxon>
        <taxon>Bacillus cereus group</taxon>
    </lineage>
</organism>
<evidence type="ECO:0000256" key="3">
    <source>
        <dbReference type="ARBA" id="ARBA00022969"/>
    </source>
</evidence>
<evidence type="ECO:0000256" key="5">
    <source>
        <dbReference type="SAM" id="MobiDB-lite"/>
    </source>
</evidence>
<keyword evidence="3" id="KW-0749">Sporulation</keyword>
<sequence>MAAVNTTNSSDIQVNPGPEFTGGDLVRMNPQSGVTYNVTPANQQAAQSSVGIRLRYACQGTASLRITLGNGSTQVIPLVSTTTSINGLQYEHFDYVTVSGDVNFP</sequence>
<dbReference type="GO" id="GO:0030435">
    <property type="term" value="P:sporulation resulting in formation of a cellular spore"/>
    <property type="evidence" value="ECO:0007669"/>
    <property type="project" value="UniProtKB-KW"/>
</dbReference>
<reference evidence="7 8" key="1">
    <citation type="submission" date="2017-09" db="EMBL/GenBank/DDBJ databases">
        <title>Large-scale bioinformatics analysis of Bacillus genomes uncovers conserved roles of natural products in bacterial physiology.</title>
        <authorList>
            <consortium name="Agbiome Team Llc"/>
            <person name="Bleich R.M."/>
            <person name="Grubbs K.J."/>
            <person name="Santa Maria K.C."/>
            <person name="Allen S.E."/>
            <person name="Farag S."/>
            <person name="Shank E.A."/>
            <person name="Bowers A."/>
        </authorList>
    </citation>
    <scope>NUCLEOTIDE SEQUENCE [LARGE SCALE GENOMIC DNA]</scope>
    <source>
        <strain evidence="7 8">AFS029792</strain>
    </source>
</reference>
<gene>
    <name evidence="7" type="ORF">COI69_29860</name>
</gene>
<evidence type="ECO:0000259" key="6">
    <source>
        <dbReference type="Pfam" id="PF03944"/>
    </source>
</evidence>
<feature type="compositionally biased region" description="Polar residues" evidence="5">
    <location>
        <begin position="1"/>
        <end position="13"/>
    </location>
</feature>
<dbReference type="InterPro" id="IPR008979">
    <property type="entry name" value="Galactose-bd-like_sf"/>
</dbReference>
<dbReference type="InterPro" id="IPR005638">
    <property type="entry name" value="Pest_crys_dom-III"/>
</dbReference>
<name>A0A9X7E111_BACCE</name>
<dbReference type="EMBL" id="NUUR01000127">
    <property type="protein sequence ID" value="PHG74563.1"/>
    <property type="molecule type" value="Genomic_DNA"/>
</dbReference>
<protein>
    <recommendedName>
        <fullName evidence="6">Pesticidal crystal protein domain-containing protein</fullName>
    </recommendedName>
</protein>
<dbReference type="SUPFAM" id="SSF49785">
    <property type="entry name" value="Galactose-binding domain-like"/>
    <property type="match status" value="1"/>
</dbReference>
<dbReference type="GO" id="GO:0090729">
    <property type="term" value="F:toxin activity"/>
    <property type="evidence" value="ECO:0007669"/>
    <property type="project" value="UniProtKB-KW"/>
</dbReference>
<dbReference type="Proteomes" id="UP000225135">
    <property type="component" value="Unassembled WGS sequence"/>
</dbReference>